<keyword evidence="1" id="KW-0676">Redox-active center</keyword>
<organism evidence="3 4">
    <name type="scientific">Methylorubrum extorquens (strain ATCC 14718 / DSM 1338 / JCM 2805 / NCIMB 9133 / AM1)</name>
    <name type="common">Methylobacterium extorquens</name>
    <dbReference type="NCBI Taxonomy" id="272630"/>
    <lineage>
        <taxon>Bacteria</taxon>
        <taxon>Pseudomonadati</taxon>
        <taxon>Pseudomonadota</taxon>
        <taxon>Alphaproteobacteria</taxon>
        <taxon>Hyphomicrobiales</taxon>
        <taxon>Methylobacteriaceae</taxon>
        <taxon>Methylorubrum</taxon>
    </lineage>
</organism>
<keyword evidence="4" id="KW-1185">Reference proteome</keyword>
<protein>
    <recommendedName>
        <fullName evidence="2">Thioredoxin domain-containing protein</fullName>
    </recommendedName>
</protein>
<name>C5B6I6_METEA</name>
<evidence type="ECO:0000313" key="4">
    <source>
        <dbReference type="Proteomes" id="UP000009081"/>
    </source>
</evidence>
<evidence type="ECO:0000313" key="3">
    <source>
        <dbReference type="EMBL" id="ACS44068.1"/>
    </source>
</evidence>
<evidence type="ECO:0000259" key="2">
    <source>
        <dbReference type="PROSITE" id="PS51352"/>
    </source>
</evidence>
<gene>
    <name evidence="3" type="ordered locus">MexAM1_META2p1330</name>
</gene>
<dbReference type="AlphaFoldDB" id="C5B6I6"/>
<dbReference type="Proteomes" id="UP000009081">
    <property type="component" value="Plasmid megaplasmid"/>
</dbReference>
<accession>C5B6I6</accession>
<dbReference type="HOGENOM" id="CLU_000288_47_4_5"/>
<feature type="domain" description="Thioredoxin" evidence="2">
    <location>
        <begin position="95"/>
        <end position="243"/>
    </location>
</feature>
<reference evidence="3 4" key="1">
    <citation type="journal article" date="2009" name="PLoS ONE">
        <title>Methylobacterium genome sequences: a reference blueprint to investigate microbial metabolism of C1 compounds from natural and industrial sources.</title>
        <authorList>
            <person name="Vuilleumier S."/>
            <person name="Chistoserdova L."/>
            <person name="Lee M.-C."/>
            <person name="Bringel F."/>
            <person name="Lajus A."/>
            <person name="Zhou Y."/>
            <person name="Gourion B."/>
            <person name="Barbe V."/>
            <person name="Chang J."/>
            <person name="Cruveiller S."/>
            <person name="Dossat C."/>
            <person name="Gillett W."/>
            <person name="Gruffaz C."/>
            <person name="Haugen E."/>
            <person name="Hourcade E."/>
            <person name="Levy R."/>
            <person name="Mangenot S."/>
            <person name="Muller E."/>
            <person name="Nadalig T."/>
            <person name="Pagni M."/>
            <person name="Penny C."/>
            <person name="Peyraud R."/>
            <person name="Robinson D.G."/>
            <person name="Roche D."/>
            <person name="Rouy Z."/>
            <person name="Saenampechek C."/>
            <person name="Salvignol G."/>
            <person name="Vallenet D."/>
            <person name="Wu Z."/>
            <person name="Marx C.J."/>
            <person name="Vorholt J.A."/>
            <person name="Olson M.V."/>
            <person name="Kaul R."/>
            <person name="Weissenbach J."/>
            <person name="Medigue C."/>
            <person name="Lidstrom M.E."/>
        </authorList>
    </citation>
    <scope>NUCLEOTIDE SEQUENCE [LARGE SCALE GENOMIC DNA]</scope>
    <source>
        <strain evidence="4">ATCC 14718 / DSM 1338 / JCM 2805 / NCIMB 9133 / AM1</strain>
    </source>
</reference>
<dbReference type="EMBL" id="CP001511">
    <property type="protein sequence ID" value="ACS44068.1"/>
    <property type="molecule type" value="Genomic_DNA"/>
</dbReference>
<dbReference type="InterPro" id="IPR017937">
    <property type="entry name" value="Thioredoxin_CS"/>
</dbReference>
<dbReference type="PROSITE" id="PS51352">
    <property type="entry name" value="THIOREDOXIN_2"/>
    <property type="match status" value="1"/>
</dbReference>
<dbReference type="RefSeq" id="WP_003607047.1">
    <property type="nucleotide sequence ID" value="NC_012811.1"/>
</dbReference>
<evidence type="ECO:0000256" key="1">
    <source>
        <dbReference type="ARBA" id="ARBA00023284"/>
    </source>
</evidence>
<dbReference type="PROSITE" id="PS00194">
    <property type="entry name" value="THIOREDOXIN_1"/>
    <property type="match status" value="1"/>
</dbReference>
<dbReference type="GO" id="GO:0015036">
    <property type="term" value="F:disulfide oxidoreductase activity"/>
    <property type="evidence" value="ECO:0007669"/>
    <property type="project" value="UniProtKB-ARBA"/>
</dbReference>
<dbReference type="InterPro" id="IPR036249">
    <property type="entry name" value="Thioredoxin-like_sf"/>
</dbReference>
<sequence length="295" mass="31933">MIRSSRARTSLFASTAAAIALGIGLVVAQPLLPSPPTPDGNSRALAAEESVETLVRREVERQIPKVIREVVEKASPVAIEKWVRENPEKVAEALSAMIQKNQKAQADEADARVHALDDSLFHAEIVPVAGNPEGKVEIVYFFDVNCGYCKMMEPRLAKLAAENKDVKIIHREMGILGQGSDYAAHFNAGIWNHAREKYFAIHSALMANKQPLRTKEDVEAFMLPHLGAGKVAEIRAAIQREGDLLYGIVTTNSNLATGAGLQGTPFVYVRNGEMFRGAVDDGALAAAVAKARAAR</sequence>
<dbReference type="InterPro" id="IPR001853">
    <property type="entry name" value="DSBA-like_thioredoxin_dom"/>
</dbReference>
<geneLocation type="plasmid" evidence="3 4">
    <name>megaplasmid</name>
</geneLocation>
<dbReference type="InterPro" id="IPR013766">
    <property type="entry name" value="Thioredoxin_domain"/>
</dbReference>
<dbReference type="OrthoDB" id="9780147at2"/>
<dbReference type="Gene3D" id="3.40.30.10">
    <property type="entry name" value="Glutaredoxin"/>
    <property type="match status" value="1"/>
</dbReference>
<dbReference type="SUPFAM" id="SSF52833">
    <property type="entry name" value="Thioredoxin-like"/>
    <property type="match status" value="1"/>
</dbReference>
<dbReference type="KEGG" id="mea:Mex_2p1330"/>
<dbReference type="Pfam" id="PF01323">
    <property type="entry name" value="DSBA"/>
    <property type="match status" value="1"/>
</dbReference>
<proteinExistence type="predicted"/>
<keyword evidence="3" id="KW-0614">Plasmid</keyword>